<feature type="compositionally biased region" description="Low complexity" evidence="5">
    <location>
        <begin position="61"/>
        <end position="70"/>
    </location>
</feature>
<dbReference type="SUPFAM" id="SSF50447">
    <property type="entry name" value="Translation proteins"/>
    <property type="match status" value="1"/>
</dbReference>
<keyword evidence="3" id="KW-0479">Metal-binding</keyword>
<dbReference type="PROSITE" id="PS50860">
    <property type="entry name" value="AA_TRNA_LIGASE_II_ALA"/>
    <property type="match status" value="1"/>
</dbReference>
<evidence type="ECO:0000256" key="3">
    <source>
        <dbReference type="ARBA" id="ARBA00022723"/>
    </source>
</evidence>
<dbReference type="Gene3D" id="3.30.980.10">
    <property type="entry name" value="Threonyl-trna Synthetase, Chain A, domain 2"/>
    <property type="match status" value="1"/>
</dbReference>
<dbReference type="GO" id="GO:0005737">
    <property type="term" value="C:cytoplasm"/>
    <property type="evidence" value="ECO:0007669"/>
    <property type="project" value="UniProtKB-SubCell"/>
</dbReference>
<evidence type="ECO:0000256" key="5">
    <source>
        <dbReference type="SAM" id="MobiDB-lite"/>
    </source>
</evidence>
<dbReference type="InterPro" id="IPR051335">
    <property type="entry name" value="Alanyl-tRNA_Editing_Enzymes"/>
</dbReference>
<dbReference type="SUPFAM" id="SSF55186">
    <property type="entry name" value="ThrRS/AlaRS common domain"/>
    <property type="match status" value="1"/>
</dbReference>
<feature type="domain" description="Alanyl-transfer RNA synthetases family profile" evidence="6">
    <location>
        <begin position="132"/>
        <end position="357"/>
    </location>
</feature>
<feature type="compositionally biased region" description="Low complexity" evidence="5">
    <location>
        <begin position="1"/>
        <end position="10"/>
    </location>
</feature>
<evidence type="ECO:0000313" key="8">
    <source>
        <dbReference type="Proteomes" id="UP000440224"/>
    </source>
</evidence>
<reference evidence="7 8" key="1">
    <citation type="submission" date="2019-10" db="EMBL/GenBank/DDBJ databases">
        <title>A soil myxobacterium in the family Polyangiaceae.</title>
        <authorList>
            <person name="Li Y."/>
            <person name="Wang J."/>
        </authorList>
    </citation>
    <scope>NUCLEOTIDE SEQUENCE [LARGE SCALE GENOMIC DNA]</scope>
    <source>
        <strain evidence="7 8">DSM 14734</strain>
    </source>
</reference>
<dbReference type="Pfam" id="PF07973">
    <property type="entry name" value="tRNA_SAD"/>
    <property type="match status" value="1"/>
</dbReference>
<gene>
    <name evidence="7" type="ORF">GF068_02330</name>
</gene>
<dbReference type="EMBL" id="WJIE01000001">
    <property type="protein sequence ID" value="MRG90766.1"/>
    <property type="molecule type" value="Genomic_DNA"/>
</dbReference>
<dbReference type="InterPro" id="IPR018163">
    <property type="entry name" value="Thr/Ala-tRNA-synth_IIc_edit"/>
</dbReference>
<comment type="subcellular location">
    <subcellularLocation>
        <location evidence="2">Cytoplasm</location>
    </subcellularLocation>
</comment>
<dbReference type="InterPro" id="IPR012947">
    <property type="entry name" value="tRNA_SAD"/>
</dbReference>
<feature type="compositionally biased region" description="Pro residues" evidence="5">
    <location>
        <begin position="47"/>
        <end position="58"/>
    </location>
</feature>
<comment type="caution">
    <text evidence="7">The sequence shown here is derived from an EMBL/GenBank/DDBJ whole genome shotgun (WGS) entry which is preliminary data.</text>
</comment>
<accession>A0A6N7PIW2</accession>
<evidence type="ECO:0000256" key="4">
    <source>
        <dbReference type="ARBA" id="ARBA00022833"/>
    </source>
</evidence>
<dbReference type="Pfam" id="PF02272">
    <property type="entry name" value="DHHA1"/>
    <property type="match status" value="1"/>
</dbReference>
<dbReference type="GO" id="GO:0002161">
    <property type="term" value="F:aminoacyl-tRNA deacylase activity"/>
    <property type="evidence" value="ECO:0007669"/>
    <property type="project" value="UniProtKB-ARBA"/>
</dbReference>
<evidence type="ECO:0000259" key="6">
    <source>
        <dbReference type="PROSITE" id="PS50860"/>
    </source>
</evidence>
<dbReference type="InterPro" id="IPR009000">
    <property type="entry name" value="Transl_B-barrel_sf"/>
</dbReference>
<dbReference type="GO" id="GO:0046872">
    <property type="term" value="F:metal ion binding"/>
    <property type="evidence" value="ECO:0007669"/>
    <property type="project" value="UniProtKB-KW"/>
</dbReference>
<feature type="region of interest" description="Disordered" evidence="5">
    <location>
        <begin position="1"/>
        <end position="110"/>
    </location>
</feature>
<dbReference type="PANTHER" id="PTHR43462">
    <property type="entry name" value="ALANYL-TRNA EDITING PROTEIN"/>
    <property type="match status" value="1"/>
</dbReference>
<dbReference type="GO" id="GO:0005524">
    <property type="term" value="F:ATP binding"/>
    <property type="evidence" value="ECO:0007669"/>
    <property type="project" value="InterPro"/>
</dbReference>
<keyword evidence="4" id="KW-0862">Zinc</keyword>
<comment type="cofactor">
    <cofactor evidence="1">
        <name>Zn(2+)</name>
        <dbReference type="ChEBI" id="CHEBI:29105"/>
    </cofactor>
</comment>
<dbReference type="GO" id="GO:0006419">
    <property type="term" value="P:alanyl-tRNA aminoacylation"/>
    <property type="evidence" value="ECO:0007669"/>
    <property type="project" value="InterPro"/>
</dbReference>
<sequence length="532" mass="56456">MPSSCSTRSTRVTRRARRSPIPRSSRPSRPSRARPRTAARCSSSRTPPSPRPTTPPRSRPARTCCARSAPTCPPCRRRRIPSACHAPTNRTTSSSADTRARTATRTAASSGSCPTSCGITSCPPLARRSPLATPRTSPLYHDDPKLFSFRGRVVAHADHAGRPSVLLDHTAFYPESGGQMADRGRLGEALVVDVQLDDEGRIHHVIEGARPAIGAELEGTIDKPRRLVHMAQHTGQHMLSRALADVARAETVSSRLGESACTIDLDVATLDERAAAEAEALVNAVVDDDAPIRAFFPSEDELRALPLRRQPKVHDNIRVVAIGDFDVSPCGGTHCTNTAQVGFVRIDGLERYKGKIRVTFSAGVRARTKLAREADVVRALAREFTCGLEDVPGGIEKLRRELEEARQALGRVRGRVASAIAEALVKATLARGERAVVGVIEDASLDLVRAVAGRITAEGDLVALLAGEADGGTIVLAARGPGSSFDCGAFLKRAALAAGGRGGGRPERAEGRLPAGIDWPAIAAATLAAPGR</sequence>
<evidence type="ECO:0000256" key="1">
    <source>
        <dbReference type="ARBA" id="ARBA00001947"/>
    </source>
</evidence>
<protein>
    <submittedName>
        <fullName evidence="7">Alanyl-tRNA editing protein</fullName>
    </submittedName>
</protein>
<dbReference type="PANTHER" id="PTHR43462:SF1">
    <property type="entry name" value="ALANYL-TRNA EDITING PROTEIN AARSD1"/>
    <property type="match status" value="1"/>
</dbReference>
<dbReference type="AlphaFoldDB" id="A0A6N7PIW2"/>
<keyword evidence="8" id="KW-1185">Reference proteome</keyword>
<dbReference type="GO" id="GO:0003676">
    <property type="term" value="F:nucleic acid binding"/>
    <property type="evidence" value="ECO:0007669"/>
    <property type="project" value="InterPro"/>
</dbReference>
<feature type="compositionally biased region" description="Basic residues" evidence="5">
    <location>
        <begin position="11"/>
        <end position="20"/>
    </location>
</feature>
<dbReference type="Proteomes" id="UP000440224">
    <property type="component" value="Unassembled WGS sequence"/>
</dbReference>
<dbReference type="GO" id="GO:0004813">
    <property type="term" value="F:alanine-tRNA ligase activity"/>
    <property type="evidence" value="ECO:0007669"/>
    <property type="project" value="InterPro"/>
</dbReference>
<dbReference type="Gene3D" id="2.40.30.130">
    <property type="match status" value="1"/>
</dbReference>
<dbReference type="InterPro" id="IPR018165">
    <property type="entry name" value="Ala-tRNA-synth_IIc_core"/>
</dbReference>
<evidence type="ECO:0000256" key="2">
    <source>
        <dbReference type="ARBA" id="ARBA00004496"/>
    </source>
</evidence>
<name>A0A6N7PIW2_9BACT</name>
<dbReference type="Gene3D" id="3.10.310.40">
    <property type="match status" value="1"/>
</dbReference>
<evidence type="ECO:0000313" key="7">
    <source>
        <dbReference type="EMBL" id="MRG90766.1"/>
    </source>
</evidence>
<organism evidence="7 8">
    <name type="scientific">Polyangium spumosum</name>
    <dbReference type="NCBI Taxonomy" id="889282"/>
    <lineage>
        <taxon>Bacteria</taxon>
        <taxon>Pseudomonadati</taxon>
        <taxon>Myxococcota</taxon>
        <taxon>Polyangia</taxon>
        <taxon>Polyangiales</taxon>
        <taxon>Polyangiaceae</taxon>
        <taxon>Polyangium</taxon>
    </lineage>
</organism>
<feature type="compositionally biased region" description="Low complexity" evidence="5">
    <location>
        <begin position="90"/>
        <end position="110"/>
    </location>
</feature>
<proteinExistence type="predicted"/>
<dbReference type="InterPro" id="IPR003156">
    <property type="entry name" value="DHHA1_dom"/>
</dbReference>
<dbReference type="OrthoDB" id="9812949at2"/>
<dbReference type="SMART" id="SM00863">
    <property type="entry name" value="tRNA_SAD"/>
    <property type="match status" value="1"/>
</dbReference>